<dbReference type="AlphaFoldDB" id="W0EDW2"/>
<dbReference type="GO" id="GO:0032259">
    <property type="term" value="P:methylation"/>
    <property type="evidence" value="ECO:0007669"/>
    <property type="project" value="UniProtKB-KW"/>
</dbReference>
<name>W0EDW2_9FIRM</name>
<keyword evidence="2" id="KW-1185">Reference proteome</keyword>
<dbReference type="CDD" id="cd02440">
    <property type="entry name" value="AdoMet_MTases"/>
    <property type="match status" value="1"/>
</dbReference>
<dbReference type="EMBL" id="CP007032">
    <property type="protein sequence ID" value="AHF07389.1"/>
    <property type="molecule type" value="Genomic_DNA"/>
</dbReference>
<dbReference type="HOGENOM" id="CLU_037990_10_2_9"/>
<dbReference type="PANTHER" id="PTHR43861">
    <property type="entry name" value="TRANS-ACONITATE 2-METHYLTRANSFERASE-RELATED"/>
    <property type="match status" value="1"/>
</dbReference>
<dbReference type="KEGG" id="dmt:DESME_10370"/>
<dbReference type="SUPFAM" id="SSF53335">
    <property type="entry name" value="S-adenosyl-L-methionine-dependent methyltransferases"/>
    <property type="match status" value="1"/>
</dbReference>
<sequence length="197" mass="22955">MGSQNKTELVIFFNERAKNWSNKVNPHNYQIAERMINRLEICKGDSVLDVAAGTGILFALLKDRGLCKYVAIDISDKMVEEFIDLYPDTDVRCLDFEADILLEKKFDYVIIFNSIPHFDNLRRVFLNAFKNLKAGGKFTISHSRTREGLKEHHRRIGYIPEKEPIPTDETLYQLSKECGFKNVAIENREYFFFSCEK</sequence>
<organism evidence="1 2">
    <name type="scientific">Desulfitobacterium metallireducens DSM 15288</name>
    <dbReference type="NCBI Taxonomy" id="871968"/>
    <lineage>
        <taxon>Bacteria</taxon>
        <taxon>Bacillati</taxon>
        <taxon>Bacillota</taxon>
        <taxon>Clostridia</taxon>
        <taxon>Eubacteriales</taxon>
        <taxon>Desulfitobacteriaceae</taxon>
        <taxon>Desulfitobacterium</taxon>
    </lineage>
</organism>
<gene>
    <name evidence="1" type="ORF">DESME_10370</name>
</gene>
<dbReference type="InterPro" id="IPR029063">
    <property type="entry name" value="SAM-dependent_MTases_sf"/>
</dbReference>
<proteinExistence type="predicted"/>
<dbReference type="eggNOG" id="COG2226">
    <property type="taxonomic scope" value="Bacteria"/>
</dbReference>
<dbReference type="Pfam" id="PF13489">
    <property type="entry name" value="Methyltransf_23"/>
    <property type="match status" value="1"/>
</dbReference>
<evidence type="ECO:0000313" key="2">
    <source>
        <dbReference type="Proteomes" id="UP000010847"/>
    </source>
</evidence>
<dbReference type="Gene3D" id="3.40.50.150">
    <property type="entry name" value="Vaccinia Virus protein VP39"/>
    <property type="match status" value="1"/>
</dbReference>
<keyword evidence="1" id="KW-0489">Methyltransferase</keyword>
<protein>
    <submittedName>
        <fullName evidence="1">Type 11 methyltransferase</fullName>
    </submittedName>
</protein>
<keyword evidence="1" id="KW-0808">Transferase</keyword>
<dbReference type="Proteomes" id="UP000010847">
    <property type="component" value="Chromosome"/>
</dbReference>
<dbReference type="OrthoDB" id="7365827at2"/>
<reference evidence="1 2" key="1">
    <citation type="submission" date="2013-12" db="EMBL/GenBank/DDBJ databases">
        <authorList>
            <consortium name="DOE Joint Genome Institute"/>
            <person name="Smidt H."/>
            <person name="Huntemann M."/>
            <person name="Han J."/>
            <person name="Chen A."/>
            <person name="Kyrpides N."/>
            <person name="Mavromatis K."/>
            <person name="Markowitz V."/>
            <person name="Palaniappan K."/>
            <person name="Ivanova N."/>
            <person name="Schaumberg A."/>
            <person name="Pati A."/>
            <person name="Liolios K."/>
            <person name="Nordberg H.P."/>
            <person name="Cantor M.N."/>
            <person name="Hua S.X."/>
            <person name="Woyke T."/>
        </authorList>
    </citation>
    <scope>NUCLEOTIDE SEQUENCE [LARGE SCALE GENOMIC DNA]</scope>
    <source>
        <strain evidence="2">DSM 15288</strain>
    </source>
</reference>
<dbReference type="STRING" id="871968.DESME_10370"/>
<dbReference type="RefSeq" id="WP_006716080.1">
    <property type="nucleotide sequence ID" value="NZ_CP007032.1"/>
</dbReference>
<accession>W0EDW2</accession>
<dbReference type="GO" id="GO:0008168">
    <property type="term" value="F:methyltransferase activity"/>
    <property type="evidence" value="ECO:0007669"/>
    <property type="project" value="UniProtKB-KW"/>
</dbReference>
<evidence type="ECO:0000313" key="1">
    <source>
        <dbReference type="EMBL" id="AHF07389.1"/>
    </source>
</evidence>